<reference evidence="2 3" key="1">
    <citation type="submission" date="2014-11" db="EMBL/GenBank/DDBJ databases">
        <title>Symbiosis island explosion on the genome of extra-slow-growing strains of soybean bradyrhizobia with massive insertion sequences.</title>
        <authorList>
            <person name="Iida T."/>
            <person name="Minamisawa K."/>
        </authorList>
    </citation>
    <scope>NUCLEOTIDE SEQUENCE [LARGE SCALE GENOMIC DNA]</scope>
    <source>
        <strain evidence="2 3">NK6</strain>
    </source>
</reference>
<dbReference type="GO" id="GO:0003677">
    <property type="term" value="F:DNA binding"/>
    <property type="evidence" value="ECO:0007669"/>
    <property type="project" value="InterPro"/>
</dbReference>
<evidence type="ECO:0000313" key="2">
    <source>
        <dbReference type="EMBL" id="BAR59616.1"/>
    </source>
</evidence>
<dbReference type="Pfam" id="PF02371">
    <property type="entry name" value="Transposase_20"/>
    <property type="match status" value="1"/>
</dbReference>
<proteinExistence type="predicted"/>
<feature type="domain" description="Transposase IS116/IS110/IS902 C-terminal" evidence="1">
    <location>
        <begin position="2"/>
        <end position="40"/>
    </location>
</feature>
<evidence type="ECO:0000313" key="3">
    <source>
        <dbReference type="Proteomes" id="UP000063308"/>
    </source>
</evidence>
<gene>
    <name evidence="2" type="ORF">NK6_6464</name>
</gene>
<dbReference type="GO" id="GO:0006313">
    <property type="term" value="P:DNA transposition"/>
    <property type="evidence" value="ECO:0007669"/>
    <property type="project" value="InterPro"/>
</dbReference>
<sequence>MDARGFKSARNFAAWLCLKLKNRSTAGKNRLGLTTRAGDSIKKWLERKMN</sequence>
<accession>A0A0E4FXM6</accession>
<dbReference type="EMBL" id="AP014685">
    <property type="protein sequence ID" value="BAR59616.1"/>
    <property type="molecule type" value="Genomic_DNA"/>
</dbReference>
<dbReference type="AlphaFoldDB" id="A0A0E4FXM6"/>
<evidence type="ECO:0000259" key="1">
    <source>
        <dbReference type="Pfam" id="PF02371"/>
    </source>
</evidence>
<dbReference type="InterPro" id="IPR003346">
    <property type="entry name" value="Transposase_20"/>
</dbReference>
<dbReference type="GO" id="GO:0004803">
    <property type="term" value="F:transposase activity"/>
    <property type="evidence" value="ECO:0007669"/>
    <property type="project" value="InterPro"/>
</dbReference>
<dbReference type="GeneID" id="99820289"/>
<protein>
    <recommendedName>
        <fullName evidence="1">Transposase IS116/IS110/IS902 C-terminal domain-containing protein</fullName>
    </recommendedName>
</protein>
<organism evidence="2 3">
    <name type="scientific">Bradyrhizobium diazoefficiens</name>
    <dbReference type="NCBI Taxonomy" id="1355477"/>
    <lineage>
        <taxon>Bacteria</taxon>
        <taxon>Pseudomonadati</taxon>
        <taxon>Pseudomonadota</taxon>
        <taxon>Alphaproteobacteria</taxon>
        <taxon>Hyphomicrobiales</taxon>
        <taxon>Nitrobacteraceae</taxon>
        <taxon>Bradyrhizobium</taxon>
    </lineage>
</organism>
<dbReference type="RefSeq" id="WP_018273892.1">
    <property type="nucleotide sequence ID" value="NZ_CP126038.1"/>
</dbReference>
<name>A0A0E4FXM6_9BRAD</name>
<dbReference type="Proteomes" id="UP000063308">
    <property type="component" value="Chromosome"/>
</dbReference>